<dbReference type="AlphaFoldDB" id="A0A2A2GJC2"/>
<evidence type="ECO:0000313" key="4">
    <source>
        <dbReference type="Proteomes" id="UP000218023"/>
    </source>
</evidence>
<protein>
    <submittedName>
        <fullName evidence="3">Glucose dehydrogenase</fullName>
    </submittedName>
</protein>
<dbReference type="RefSeq" id="WP_095640377.1">
    <property type="nucleotide sequence ID" value="NZ_NSJZ01000008.1"/>
</dbReference>
<evidence type="ECO:0000259" key="2">
    <source>
        <dbReference type="Pfam" id="PF07995"/>
    </source>
</evidence>
<dbReference type="Gene3D" id="2.120.10.30">
    <property type="entry name" value="TolB, C-terminal domain"/>
    <property type="match status" value="1"/>
</dbReference>
<keyword evidence="4" id="KW-1185">Reference proteome</keyword>
<dbReference type="SUPFAM" id="SSF50952">
    <property type="entry name" value="Soluble quinoprotein glucose dehydrogenase"/>
    <property type="match status" value="1"/>
</dbReference>
<evidence type="ECO:0000256" key="1">
    <source>
        <dbReference type="SAM" id="SignalP"/>
    </source>
</evidence>
<sequence>MPFLRPTAALAALIFTPLAACAQEFNSAPPNASNQTPAFEGQTRAPAMADDIALDTTFIADGLEHPWGMAQLPDGGWLVTERPGRLRIVSARGALSDPIGGLPEISAGGQGGLLDVAIAPDFAQSRRLWISYAAPAQGGNHTAVATATLSADNSALENVKQIFAQVPVYDGNKHFGSRVVPDGQGNLFVTLGERSDVPIRDTAQADDNHLGKIVRIDALTGAPAAGNPSMGLPETYAKGLRNVQAAALDGNGRLWTIEHGPKGGDELNRIEAGRNYGWPVITYGVDYSGAPINEGITAREGMEQPVYYWDPVIAPAGLAFYRGEMFPEWNGHLLTGALQGDHGLVRLRLEGDRVTGEARHLEGIGRVRDVEVAPDGSILLLTDKDNGELVRVTRQ</sequence>
<reference evidence="3 4" key="1">
    <citation type="submission" date="2017-09" db="EMBL/GenBank/DDBJ databases">
        <title>Paracoccus alkalisoli sp. nov., isolated from saline alkaline soil.</title>
        <authorList>
            <person name="Dong X."/>
            <person name="Zhang G."/>
        </authorList>
    </citation>
    <scope>NUCLEOTIDE SEQUENCE [LARGE SCALE GENOMIC DNA]</scope>
    <source>
        <strain evidence="3 4">WN007</strain>
    </source>
</reference>
<dbReference type="Proteomes" id="UP000218023">
    <property type="component" value="Unassembled WGS sequence"/>
</dbReference>
<organism evidence="3 4">
    <name type="scientific">Paracoccus salipaludis</name>
    <dbReference type="NCBI Taxonomy" id="2032623"/>
    <lineage>
        <taxon>Bacteria</taxon>
        <taxon>Pseudomonadati</taxon>
        <taxon>Pseudomonadota</taxon>
        <taxon>Alphaproteobacteria</taxon>
        <taxon>Rhodobacterales</taxon>
        <taxon>Paracoccaceae</taxon>
        <taxon>Paracoccus</taxon>
    </lineage>
</organism>
<keyword evidence="1" id="KW-0732">Signal</keyword>
<feature type="chain" id="PRO_5012561878" evidence="1">
    <location>
        <begin position="23"/>
        <end position="395"/>
    </location>
</feature>
<dbReference type="InterPro" id="IPR011042">
    <property type="entry name" value="6-blade_b-propeller_TolB-like"/>
</dbReference>
<gene>
    <name evidence="3" type="ORF">CK240_10920</name>
</gene>
<feature type="signal peptide" evidence="1">
    <location>
        <begin position="1"/>
        <end position="22"/>
    </location>
</feature>
<dbReference type="OrthoDB" id="9770043at2"/>
<evidence type="ECO:0000313" key="3">
    <source>
        <dbReference type="EMBL" id="PAU97003.1"/>
    </source>
</evidence>
<proteinExistence type="predicted"/>
<accession>A0A2A2GJC2</accession>
<dbReference type="Pfam" id="PF07995">
    <property type="entry name" value="GSDH"/>
    <property type="match status" value="1"/>
</dbReference>
<feature type="domain" description="Glucose/Sorbosone dehydrogenase" evidence="2">
    <location>
        <begin position="63"/>
        <end position="391"/>
    </location>
</feature>
<name>A0A2A2GJC2_9RHOB</name>
<dbReference type="EMBL" id="NSJZ01000008">
    <property type="protein sequence ID" value="PAU97003.1"/>
    <property type="molecule type" value="Genomic_DNA"/>
</dbReference>
<dbReference type="PANTHER" id="PTHR19328">
    <property type="entry name" value="HEDGEHOG-INTERACTING PROTEIN"/>
    <property type="match status" value="1"/>
</dbReference>
<dbReference type="PANTHER" id="PTHR19328:SF75">
    <property type="entry name" value="ALDOSE SUGAR DEHYDROGENASE YLII"/>
    <property type="match status" value="1"/>
</dbReference>
<comment type="caution">
    <text evidence="3">The sequence shown here is derived from an EMBL/GenBank/DDBJ whole genome shotgun (WGS) entry which is preliminary data.</text>
</comment>
<dbReference type="InterPro" id="IPR011041">
    <property type="entry name" value="Quinoprot_gluc/sorb_DH_b-prop"/>
</dbReference>
<dbReference type="InterPro" id="IPR012938">
    <property type="entry name" value="Glc/Sorbosone_DH"/>
</dbReference>